<name>A0A0L9UGF5_PHAAN</name>
<feature type="region of interest" description="Disordered" evidence="1">
    <location>
        <begin position="145"/>
        <end position="197"/>
    </location>
</feature>
<feature type="compositionally biased region" description="Polar residues" evidence="1">
    <location>
        <begin position="166"/>
        <end position="190"/>
    </location>
</feature>
<dbReference type="Gramene" id="KOM41838">
    <property type="protein sequence ID" value="KOM41838"/>
    <property type="gene ID" value="LR48_Vigan04g203600"/>
</dbReference>
<evidence type="ECO:0000313" key="2">
    <source>
        <dbReference type="EMBL" id="KOM41838.1"/>
    </source>
</evidence>
<accession>A0A0L9UGF5</accession>
<evidence type="ECO:0000256" key="1">
    <source>
        <dbReference type="SAM" id="MobiDB-lite"/>
    </source>
</evidence>
<protein>
    <submittedName>
        <fullName evidence="2">Uncharacterized protein</fullName>
    </submittedName>
</protein>
<dbReference type="EMBL" id="CM003374">
    <property type="protein sequence ID" value="KOM41838.1"/>
    <property type="molecule type" value="Genomic_DNA"/>
</dbReference>
<dbReference type="AlphaFoldDB" id="A0A0L9UGF5"/>
<evidence type="ECO:0000313" key="3">
    <source>
        <dbReference type="Proteomes" id="UP000053144"/>
    </source>
</evidence>
<reference evidence="3" key="1">
    <citation type="journal article" date="2015" name="Proc. Natl. Acad. Sci. U.S.A.">
        <title>Genome sequencing of adzuki bean (Vigna angularis) provides insight into high starch and low fat accumulation and domestication.</title>
        <authorList>
            <person name="Yang K."/>
            <person name="Tian Z."/>
            <person name="Chen C."/>
            <person name="Luo L."/>
            <person name="Zhao B."/>
            <person name="Wang Z."/>
            <person name="Yu L."/>
            <person name="Li Y."/>
            <person name="Sun Y."/>
            <person name="Li W."/>
            <person name="Chen Y."/>
            <person name="Li Y."/>
            <person name="Zhang Y."/>
            <person name="Ai D."/>
            <person name="Zhao J."/>
            <person name="Shang C."/>
            <person name="Ma Y."/>
            <person name="Wu B."/>
            <person name="Wang M."/>
            <person name="Gao L."/>
            <person name="Sun D."/>
            <person name="Zhang P."/>
            <person name="Guo F."/>
            <person name="Wang W."/>
            <person name="Li Y."/>
            <person name="Wang J."/>
            <person name="Varshney R.K."/>
            <person name="Wang J."/>
            <person name="Ling H.Q."/>
            <person name="Wan P."/>
        </authorList>
    </citation>
    <scope>NUCLEOTIDE SEQUENCE</scope>
    <source>
        <strain evidence="3">cv. Jingnong 6</strain>
    </source>
</reference>
<proteinExistence type="predicted"/>
<sequence length="197" mass="21918">MELRVWQEEKGSKPHQAQGLLTLIRNPLGVPPTLSHLCEQRRDPVTTPTAEATTVHDTRYISSFLSSRSLFLAAGQEHCRRQRQCWKRCRPPRPSSFRTLSFTRGTETQLRRDIIAVARHSTIVGTSATTGARCDATSGKECRRVSATSSSPARTSLHRTSHHQDAYQSSGASSRQTLTASVPSSSSQPEPNRCHRR</sequence>
<organism evidence="2 3">
    <name type="scientific">Phaseolus angularis</name>
    <name type="common">Azuki bean</name>
    <name type="synonym">Vigna angularis</name>
    <dbReference type="NCBI Taxonomy" id="3914"/>
    <lineage>
        <taxon>Eukaryota</taxon>
        <taxon>Viridiplantae</taxon>
        <taxon>Streptophyta</taxon>
        <taxon>Embryophyta</taxon>
        <taxon>Tracheophyta</taxon>
        <taxon>Spermatophyta</taxon>
        <taxon>Magnoliopsida</taxon>
        <taxon>eudicotyledons</taxon>
        <taxon>Gunneridae</taxon>
        <taxon>Pentapetalae</taxon>
        <taxon>rosids</taxon>
        <taxon>fabids</taxon>
        <taxon>Fabales</taxon>
        <taxon>Fabaceae</taxon>
        <taxon>Papilionoideae</taxon>
        <taxon>50 kb inversion clade</taxon>
        <taxon>NPAAA clade</taxon>
        <taxon>indigoferoid/millettioid clade</taxon>
        <taxon>Phaseoleae</taxon>
        <taxon>Vigna</taxon>
    </lineage>
</organism>
<gene>
    <name evidence="2" type="ORF">LR48_Vigan04g203600</name>
</gene>
<dbReference type="Proteomes" id="UP000053144">
    <property type="component" value="Chromosome 4"/>
</dbReference>